<evidence type="ECO:0000313" key="3">
    <source>
        <dbReference type="EMBL" id="KAK0712187.1"/>
    </source>
</evidence>
<protein>
    <submittedName>
        <fullName evidence="3">Alpha/Beta hydrolase protein</fullName>
    </submittedName>
</protein>
<comment type="caution">
    <text evidence="3">The sequence shown here is derived from an EMBL/GenBank/DDBJ whole genome shotgun (WGS) entry which is preliminary data.</text>
</comment>
<dbReference type="Gene3D" id="3.40.50.1820">
    <property type="entry name" value="alpha/beta hydrolase"/>
    <property type="match status" value="1"/>
</dbReference>
<dbReference type="Pfam" id="PF05057">
    <property type="entry name" value="DUF676"/>
    <property type="match status" value="1"/>
</dbReference>
<evidence type="ECO:0000256" key="1">
    <source>
        <dbReference type="ARBA" id="ARBA00007920"/>
    </source>
</evidence>
<evidence type="ECO:0000313" key="4">
    <source>
        <dbReference type="Proteomes" id="UP001172159"/>
    </source>
</evidence>
<dbReference type="Proteomes" id="UP001172159">
    <property type="component" value="Unassembled WGS sequence"/>
</dbReference>
<keyword evidence="4" id="KW-1185">Reference proteome</keyword>
<gene>
    <name evidence="3" type="ORF">B0T21DRAFT_297803</name>
</gene>
<name>A0AA40AAB3_9PEZI</name>
<dbReference type="InterPro" id="IPR052374">
    <property type="entry name" value="SERAC1"/>
</dbReference>
<proteinExistence type="inferred from homology"/>
<dbReference type="SUPFAM" id="SSF53474">
    <property type="entry name" value="alpha/beta-Hydrolases"/>
    <property type="match status" value="1"/>
</dbReference>
<dbReference type="GO" id="GO:0016787">
    <property type="term" value="F:hydrolase activity"/>
    <property type="evidence" value="ECO:0007669"/>
    <property type="project" value="UniProtKB-KW"/>
</dbReference>
<sequence>IIAIHGLNGHAFRTWTKECPASQPGAAATGTMWLRDLLPSRLPDARIMTYGYDSRVFSGTKADVLQDAEELLSQLRAKREDLEVGYPILFIAHSLGGLVLKQALCVAKDHSEYGELFEMTRGITFMGTPHRGSGVASPALILASILRVAGLRIAKQRLRSLQEHSKSLFNLSDQFRRITAGISILSFYETKPTPPLSGLVVQPNSAILGLADEIILPLEANHRDICRFADDQDGGLFDQVALQLILLIEAMKTKGTA</sequence>
<comment type="similarity">
    <text evidence="1">Belongs to the putative lipase ROG1 family.</text>
</comment>
<dbReference type="InterPro" id="IPR007751">
    <property type="entry name" value="DUF676_lipase-like"/>
</dbReference>
<dbReference type="InterPro" id="IPR029058">
    <property type="entry name" value="AB_hydrolase_fold"/>
</dbReference>
<dbReference type="PANTHER" id="PTHR48182">
    <property type="entry name" value="PROTEIN SERAC1"/>
    <property type="match status" value="1"/>
</dbReference>
<feature type="domain" description="DUF676" evidence="2">
    <location>
        <begin position="41"/>
        <end position="148"/>
    </location>
</feature>
<dbReference type="EMBL" id="JAUKTV010000016">
    <property type="protein sequence ID" value="KAK0712187.1"/>
    <property type="molecule type" value="Genomic_DNA"/>
</dbReference>
<reference evidence="3" key="1">
    <citation type="submission" date="2023-06" db="EMBL/GenBank/DDBJ databases">
        <title>Genome-scale phylogeny and comparative genomics of the fungal order Sordariales.</title>
        <authorList>
            <consortium name="Lawrence Berkeley National Laboratory"/>
            <person name="Hensen N."/>
            <person name="Bonometti L."/>
            <person name="Westerberg I."/>
            <person name="Brannstrom I.O."/>
            <person name="Guillou S."/>
            <person name="Cros-Aarteil S."/>
            <person name="Calhoun S."/>
            <person name="Haridas S."/>
            <person name="Kuo A."/>
            <person name="Mondo S."/>
            <person name="Pangilinan J."/>
            <person name="Riley R."/>
            <person name="Labutti K."/>
            <person name="Andreopoulos B."/>
            <person name="Lipzen A."/>
            <person name="Chen C."/>
            <person name="Yanf M."/>
            <person name="Daum C."/>
            <person name="Ng V."/>
            <person name="Clum A."/>
            <person name="Steindorff A."/>
            <person name="Ohm R."/>
            <person name="Martin F."/>
            <person name="Silar P."/>
            <person name="Natvig D."/>
            <person name="Lalanne C."/>
            <person name="Gautier V."/>
            <person name="Ament-Velasquez S.L."/>
            <person name="Kruys A."/>
            <person name="Hutchinson M.I."/>
            <person name="Powell A.J."/>
            <person name="Barry K."/>
            <person name="Miller A.N."/>
            <person name="Grigoriev I.V."/>
            <person name="Debuchy R."/>
            <person name="Gladieux P."/>
            <person name="Thoren M.H."/>
            <person name="Johannesson H."/>
        </authorList>
    </citation>
    <scope>NUCLEOTIDE SEQUENCE</scope>
    <source>
        <strain evidence="3">CBS 540.89</strain>
    </source>
</reference>
<organism evidence="3 4">
    <name type="scientific">Apiosordaria backusii</name>
    <dbReference type="NCBI Taxonomy" id="314023"/>
    <lineage>
        <taxon>Eukaryota</taxon>
        <taxon>Fungi</taxon>
        <taxon>Dikarya</taxon>
        <taxon>Ascomycota</taxon>
        <taxon>Pezizomycotina</taxon>
        <taxon>Sordariomycetes</taxon>
        <taxon>Sordariomycetidae</taxon>
        <taxon>Sordariales</taxon>
        <taxon>Lasiosphaeriaceae</taxon>
        <taxon>Apiosordaria</taxon>
    </lineage>
</organism>
<feature type="non-terminal residue" evidence="3">
    <location>
        <position position="1"/>
    </location>
</feature>
<keyword evidence="3" id="KW-0378">Hydrolase</keyword>
<dbReference type="PANTHER" id="PTHR48182:SF3">
    <property type="entry name" value="DUF676 DOMAIN-CONTAINING PROTEIN"/>
    <property type="match status" value="1"/>
</dbReference>
<dbReference type="AlphaFoldDB" id="A0AA40AAB3"/>
<evidence type="ECO:0000259" key="2">
    <source>
        <dbReference type="Pfam" id="PF05057"/>
    </source>
</evidence>
<accession>A0AA40AAB3</accession>